<dbReference type="CDD" id="cd11386">
    <property type="entry name" value="MCP_signal"/>
    <property type="match status" value="1"/>
</dbReference>
<comment type="caution">
    <text evidence="12">The sequence shown here is derived from an EMBL/GenBank/DDBJ whole genome shotgun (WGS) entry which is preliminary data.</text>
</comment>
<keyword evidence="13" id="KW-1185">Reference proteome</keyword>
<dbReference type="Pfam" id="PF17200">
    <property type="entry name" value="sCache_2"/>
    <property type="match status" value="1"/>
</dbReference>
<evidence type="ECO:0000256" key="9">
    <source>
        <dbReference type="SAM" id="Phobius"/>
    </source>
</evidence>
<dbReference type="PROSITE" id="PS50111">
    <property type="entry name" value="CHEMOTAXIS_TRANSDUC_2"/>
    <property type="match status" value="1"/>
</dbReference>
<evidence type="ECO:0000313" key="13">
    <source>
        <dbReference type="Proteomes" id="UP001172911"/>
    </source>
</evidence>
<evidence type="ECO:0000313" key="12">
    <source>
        <dbReference type="EMBL" id="MDO7786656.1"/>
    </source>
</evidence>
<dbReference type="GO" id="GO:0004888">
    <property type="term" value="F:transmembrane signaling receptor activity"/>
    <property type="evidence" value="ECO:0007669"/>
    <property type="project" value="InterPro"/>
</dbReference>
<organism evidence="12 13">
    <name type="scientific">Desulforamulus aquiferis</name>
    <dbReference type="NCBI Taxonomy" id="1397668"/>
    <lineage>
        <taxon>Bacteria</taxon>
        <taxon>Bacillati</taxon>
        <taxon>Bacillota</taxon>
        <taxon>Clostridia</taxon>
        <taxon>Eubacteriales</taxon>
        <taxon>Peptococcaceae</taxon>
        <taxon>Desulforamulus</taxon>
    </lineage>
</organism>
<dbReference type="FunFam" id="1.10.287.950:FF:000001">
    <property type="entry name" value="Methyl-accepting chemotaxis sensory transducer"/>
    <property type="match status" value="1"/>
</dbReference>
<sequence length="536" mass="58949">MKLFKEKKLNIGSKLMLIGLIPVVLFIFLNLFLIIPELKKDIFNEKDLQIKELVESGYSILEHYQSLEQNGTLSRQEAQEHAMAAIKKMKYGEDGYFWIDNTDYVVVMHPVSPQLDGTNRYETKDAKGKLLVREFVDGAVKNQAEGYFADFWFPKPGTTEAYPKRGYHKLFAPWNWIISTGIYVDDVDSIINKKIIAIVIINLVVALLTILLIYWFSKVGIINPLHSVLNKLGDMSKNGGDLTQKIVIKNNDELGDLTRAMNDMTESFRQLMVEVLQKAQTVATASDQLSANSQQTSATISEMTASVSNVAERAEEVAANTQKIDEAAKKANQYADMGAEGIDKIHVQMGSIEKSTASVNTVINNLNNTSSQVTQIVSLINSIAEQTNLLALNAAIEAARAGEQGRGFAVVAEEVRKLAEQSAGASKEIYTLISNMQNDSLKAVEAIESSTQDVRTGIQVIGEVGDQFMNIIETVKGLAAGTQRVTAAIDEITQSVQNVAAMSEEQTAAMEEVASSVEDLASMANSLENMVNKYKL</sequence>
<reference evidence="12" key="1">
    <citation type="journal article" date="2023" name="J. Hazard. Mater.">
        <title>Anaerobic biodegradation of pyrene and benzo[a]pyrene by a new sulfate-reducing Desulforamulus aquiferis strain DSA.</title>
        <authorList>
            <person name="Zhang Z."/>
            <person name="Sun J."/>
            <person name="Gong X."/>
            <person name="Wang C."/>
            <person name="Wang H."/>
        </authorList>
    </citation>
    <scope>NUCLEOTIDE SEQUENCE</scope>
    <source>
        <strain evidence="12">DSA</strain>
    </source>
</reference>
<proteinExistence type="inferred from homology"/>
<dbReference type="Pfam" id="PF00672">
    <property type="entry name" value="HAMP"/>
    <property type="match status" value="1"/>
</dbReference>
<protein>
    <submittedName>
        <fullName evidence="12">Methyl-accepting chemotaxis protein</fullName>
    </submittedName>
</protein>
<keyword evidence="6 8" id="KW-0807">Transducer</keyword>
<dbReference type="InterPro" id="IPR004090">
    <property type="entry name" value="Chemotax_Me-accpt_rcpt"/>
</dbReference>
<dbReference type="PANTHER" id="PTHR32089">
    <property type="entry name" value="METHYL-ACCEPTING CHEMOTAXIS PROTEIN MCPB"/>
    <property type="match status" value="1"/>
</dbReference>
<dbReference type="InterPro" id="IPR003660">
    <property type="entry name" value="HAMP_dom"/>
</dbReference>
<dbReference type="GO" id="GO:0005886">
    <property type="term" value="C:plasma membrane"/>
    <property type="evidence" value="ECO:0007669"/>
    <property type="project" value="UniProtKB-SubCell"/>
</dbReference>
<dbReference type="PRINTS" id="PR00260">
    <property type="entry name" value="CHEMTRNSDUCR"/>
</dbReference>
<evidence type="ECO:0000256" key="7">
    <source>
        <dbReference type="ARBA" id="ARBA00029447"/>
    </source>
</evidence>
<comment type="similarity">
    <text evidence="7">Belongs to the methyl-accepting chemotaxis (MCP) protein family.</text>
</comment>
<evidence type="ECO:0000256" key="4">
    <source>
        <dbReference type="ARBA" id="ARBA00022989"/>
    </source>
</evidence>
<keyword evidence="3 9" id="KW-0812">Transmembrane</keyword>
<evidence type="ECO:0000259" key="10">
    <source>
        <dbReference type="PROSITE" id="PS50111"/>
    </source>
</evidence>
<accession>A0AAW7ZBC7</accession>
<keyword evidence="2" id="KW-1003">Cell membrane</keyword>
<dbReference type="InterPro" id="IPR004089">
    <property type="entry name" value="MCPsignal_dom"/>
</dbReference>
<feature type="transmembrane region" description="Helical" evidence="9">
    <location>
        <begin position="15"/>
        <end position="35"/>
    </location>
</feature>
<feature type="domain" description="Methyl-accepting transducer" evidence="10">
    <location>
        <begin position="271"/>
        <end position="514"/>
    </location>
</feature>
<dbReference type="GO" id="GO:0007165">
    <property type="term" value="P:signal transduction"/>
    <property type="evidence" value="ECO:0007669"/>
    <property type="project" value="UniProtKB-KW"/>
</dbReference>
<dbReference type="RefSeq" id="WP_304541725.1">
    <property type="nucleotide sequence ID" value="NZ_JARPTC010000006.1"/>
</dbReference>
<evidence type="ECO:0000256" key="5">
    <source>
        <dbReference type="ARBA" id="ARBA00023136"/>
    </source>
</evidence>
<evidence type="ECO:0000256" key="3">
    <source>
        <dbReference type="ARBA" id="ARBA00022692"/>
    </source>
</evidence>
<dbReference type="AlphaFoldDB" id="A0AAW7ZBC7"/>
<evidence type="ECO:0000256" key="8">
    <source>
        <dbReference type="PROSITE-ProRule" id="PRU00284"/>
    </source>
</evidence>
<dbReference type="SMART" id="SM00283">
    <property type="entry name" value="MA"/>
    <property type="match status" value="1"/>
</dbReference>
<dbReference type="Pfam" id="PF00015">
    <property type="entry name" value="MCPsignal"/>
    <property type="match status" value="1"/>
</dbReference>
<comment type="subcellular location">
    <subcellularLocation>
        <location evidence="1">Cell membrane</location>
        <topology evidence="1">Multi-pass membrane protein</topology>
    </subcellularLocation>
</comment>
<keyword evidence="5 9" id="KW-0472">Membrane</keyword>
<dbReference type="Gene3D" id="3.30.450.20">
    <property type="entry name" value="PAS domain"/>
    <property type="match status" value="1"/>
</dbReference>
<evidence type="ECO:0000256" key="1">
    <source>
        <dbReference type="ARBA" id="ARBA00004651"/>
    </source>
</evidence>
<name>A0AAW7ZBC7_9FIRM</name>
<feature type="transmembrane region" description="Helical" evidence="9">
    <location>
        <begin position="195"/>
        <end position="216"/>
    </location>
</feature>
<dbReference type="Gene3D" id="1.10.287.950">
    <property type="entry name" value="Methyl-accepting chemotaxis protein"/>
    <property type="match status" value="1"/>
</dbReference>
<dbReference type="SMART" id="SM00304">
    <property type="entry name" value="HAMP"/>
    <property type="match status" value="1"/>
</dbReference>
<reference evidence="12" key="2">
    <citation type="submission" date="2023-03" db="EMBL/GenBank/DDBJ databases">
        <authorList>
            <person name="Zhang Z."/>
        </authorList>
    </citation>
    <scope>NUCLEOTIDE SEQUENCE</scope>
    <source>
        <strain evidence="12">DSA</strain>
    </source>
</reference>
<dbReference type="Proteomes" id="UP001172911">
    <property type="component" value="Unassembled WGS sequence"/>
</dbReference>
<feature type="domain" description="HAMP" evidence="11">
    <location>
        <begin position="219"/>
        <end position="273"/>
    </location>
</feature>
<evidence type="ECO:0000259" key="11">
    <source>
        <dbReference type="PROSITE" id="PS50885"/>
    </source>
</evidence>
<dbReference type="PANTHER" id="PTHR32089:SF112">
    <property type="entry name" value="LYSOZYME-LIKE PROTEIN-RELATED"/>
    <property type="match status" value="1"/>
</dbReference>
<keyword evidence="4 9" id="KW-1133">Transmembrane helix</keyword>
<dbReference type="InterPro" id="IPR033480">
    <property type="entry name" value="sCache_2"/>
</dbReference>
<dbReference type="SMART" id="SM01049">
    <property type="entry name" value="Cache_2"/>
    <property type="match status" value="1"/>
</dbReference>
<dbReference type="PROSITE" id="PS50885">
    <property type="entry name" value="HAMP"/>
    <property type="match status" value="1"/>
</dbReference>
<gene>
    <name evidence="12" type="ORF">P6N53_05390</name>
</gene>
<evidence type="ECO:0000256" key="6">
    <source>
        <dbReference type="ARBA" id="ARBA00023224"/>
    </source>
</evidence>
<dbReference type="SUPFAM" id="SSF58104">
    <property type="entry name" value="Methyl-accepting chemotaxis protein (MCP) signaling domain"/>
    <property type="match status" value="1"/>
</dbReference>
<dbReference type="EMBL" id="JARPTC010000006">
    <property type="protein sequence ID" value="MDO7786656.1"/>
    <property type="molecule type" value="Genomic_DNA"/>
</dbReference>
<dbReference type="CDD" id="cd06225">
    <property type="entry name" value="HAMP"/>
    <property type="match status" value="1"/>
</dbReference>
<dbReference type="GO" id="GO:0006935">
    <property type="term" value="P:chemotaxis"/>
    <property type="evidence" value="ECO:0007669"/>
    <property type="project" value="InterPro"/>
</dbReference>
<evidence type="ECO:0000256" key="2">
    <source>
        <dbReference type="ARBA" id="ARBA00022475"/>
    </source>
</evidence>